<reference evidence="2" key="2">
    <citation type="submission" date="2020-05" db="EMBL/GenBank/DDBJ databases">
        <title>Complete genome sequence of Bradyrhizobium diazoefficiens XF8 isolated from soybean nodule.</title>
        <authorList>
            <person name="Noda R."/>
            <person name="Kakizaki K."/>
            <person name="Minamisawa K."/>
        </authorList>
    </citation>
    <scope>NUCLEOTIDE SEQUENCE</scope>
    <source>
        <strain evidence="2">XF8</strain>
    </source>
</reference>
<accession>A0A809XNS9</accession>
<organism evidence="1">
    <name type="scientific">Bradyrhizobium diazoefficiens</name>
    <dbReference type="NCBI Taxonomy" id="1355477"/>
    <lineage>
        <taxon>Bacteria</taxon>
        <taxon>Pseudomonadati</taxon>
        <taxon>Pseudomonadota</taxon>
        <taxon>Alphaproteobacteria</taxon>
        <taxon>Hyphomicrobiales</taxon>
        <taxon>Nitrobacteraceae</taxon>
        <taxon>Bradyrhizobium</taxon>
    </lineage>
</organism>
<dbReference type="EMBL" id="AP023097">
    <property type="protein sequence ID" value="BCE71265.1"/>
    <property type="molecule type" value="Genomic_DNA"/>
</dbReference>
<gene>
    <name evidence="1" type="ORF">XF2B_13470</name>
    <name evidence="2" type="ORF">XF8B_13760</name>
</gene>
<evidence type="ECO:0000313" key="1">
    <source>
        <dbReference type="EMBL" id="BCE27578.1"/>
    </source>
</evidence>
<dbReference type="EMBL" id="AP023092">
    <property type="protein sequence ID" value="BCE27578.1"/>
    <property type="molecule type" value="Genomic_DNA"/>
</dbReference>
<protein>
    <submittedName>
        <fullName evidence="1">Uncharacterized protein</fullName>
    </submittedName>
</protein>
<proteinExistence type="predicted"/>
<dbReference type="AlphaFoldDB" id="A0A809XNS9"/>
<evidence type="ECO:0000313" key="2">
    <source>
        <dbReference type="EMBL" id="BCE71265.1"/>
    </source>
</evidence>
<sequence length="71" mass="7837">MPSTNPFSASENGAYSFLASFELIDDREELAHHLWESGLCPHDHPRIEALYRRAASGKGPYAQMLSASGMI</sequence>
<dbReference type="RefSeq" id="WP_162603480.1">
    <property type="nucleotide sequence ID" value="NZ_CP029603.2"/>
</dbReference>
<name>A0A809XNS9_9BRAD</name>
<reference evidence="1" key="1">
    <citation type="submission" date="2020-05" db="EMBL/GenBank/DDBJ databases">
        <title>Complete genome sequence of Bradyrhizobium diazoefficiens XF2 isolated from soybean nodule.</title>
        <authorList>
            <person name="Noda R."/>
            <person name="Kakizaki K."/>
            <person name="Minamisawa K."/>
        </authorList>
    </citation>
    <scope>NUCLEOTIDE SEQUENCE</scope>
    <source>
        <strain evidence="1">XF2</strain>
    </source>
</reference>